<keyword evidence="2" id="KW-1185">Reference proteome</keyword>
<dbReference type="EMBL" id="JARQZJ010000092">
    <property type="protein sequence ID" value="KAK9884040.1"/>
    <property type="molecule type" value="Genomic_DNA"/>
</dbReference>
<evidence type="ECO:0000313" key="1">
    <source>
        <dbReference type="EMBL" id="KAK9884040.1"/>
    </source>
</evidence>
<accession>A0AAW1USK9</accession>
<reference evidence="1 2" key="1">
    <citation type="submission" date="2023-03" db="EMBL/GenBank/DDBJ databases">
        <title>Genome insight into feeding habits of ladybird beetles.</title>
        <authorList>
            <person name="Li H.-S."/>
            <person name="Huang Y.-H."/>
            <person name="Pang H."/>
        </authorList>
    </citation>
    <scope>NUCLEOTIDE SEQUENCE [LARGE SCALE GENOMIC DNA]</scope>
    <source>
        <strain evidence="1">SYSU_2023b</strain>
        <tissue evidence="1">Whole body</tissue>
    </source>
</reference>
<organism evidence="1 2">
    <name type="scientific">Henosepilachna vigintioctopunctata</name>
    <dbReference type="NCBI Taxonomy" id="420089"/>
    <lineage>
        <taxon>Eukaryota</taxon>
        <taxon>Metazoa</taxon>
        <taxon>Ecdysozoa</taxon>
        <taxon>Arthropoda</taxon>
        <taxon>Hexapoda</taxon>
        <taxon>Insecta</taxon>
        <taxon>Pterygota</taxon>
        <taxon>Neoptera</taxon>
        <taxon>Endopterygota</taxon>
        <taxon>Coleoptera</taxon>
        <taxon>Polyphaga</taxon>
        <taxon>Cucujiformia</taxon>
        <taxon>Coccinelloidea</taxon>
        <taxon>Coccinellidae</taxon>
        <taxon>Epilachninae</taxon>
        <taxon>Epilachnini</taxon>
        <taxon>Henosepilachna</taxon>
    </lineage>
</organism>
<dbReference type="AlphaFoldDB" id="A0AAW1USK9"/>
<dbReference type="Proteomes" id="UP001431783">
    <property type="component" value="Unassembled WGS sequence"/>
</dbReference>
<name>A0AAW1USK9_9CUCU</name>
<sequence length="70" mass="8038">MKGELLGDCPVQDQKDIYFLETNIKSESAHLANLFAPSNDAKASDIFKYKSRPKLKQKFYPTLEVRIFSL</sequence>
<evidence type="ECO:0000313" key="2">
    <source>
        <dbReference type="Proteomes" id="UP001431783"/>
    </source>
</evidence>
<gene>
    <name evidence="1" type="ORF">WA026_004973</name>
</gene>
<comment type="caution">
    <text evidence="1">The sequence shown here is derived from an EMBL/GenBank/DDBJ whole genome shotgun (WGS) entry which is preliminary data.</text>
</comment>
<proteinExistence type="predicted"/>
<protein>
    <submittedName>
        <fullName evidence="1">Uncharacterized protein</fullName>
    </submittedName>
</protein>